<dbReference type="GO" id="GO:0016831">
    <property type="term" value="F:carboxy-lyase activity"/>
    <property type="evidence" value="ECO:0007669"/>
    <property type="project" value="UniProtKB-KW"/>
</dbReference>
<feature type="non-terminal residue" evidence="8">
    <location>
        <position position="469"/>
    </location>
</feature>
<keyword evidence="5 7" id="KW-0456">Lyase</keyword>
<evidence type="ECO:0000256" key="7">
    <source>
        <dbReference type="RuleBase" id="RU000382"/>
    </source>
</evidence>
<dbReference type="Gene3D" id="3.40.640.10">
    <property type="entry name" value="Type I PLP-dependent aspartate aminotransferase-like (Major domain)"/>
    <property type="match status" value="1"/>
</dbReference>
<keyword evidence="3" id="KW-0210">Decarboxylase</keyword>
<gene>
    <name evidence="8" type="ORF">IWW36_003621</name>
</gene>
<dbReference type="Pfam" id="PF00282">
    <property type="entry name" value="Pyridoxal_deC"/>
    <property type="match status" value="1"/>
</dbReference>
<dbReference type="InterPro" id="IPR010977">
    <property type="entry name" value="Aromatic_deC"/>
</dbReference>
<comment type="caution">
    <text evidence="8">The sequence shown here is derived from an EMBL/GenBank/DDBJ whole genome shotgun (WGS) entry which is preliminary data.</text>
</comment>
<evidence type="ECO:0008006" key="10">
    <source>
        <dbReference type="Google" id="ProtNLM"/>
    </source>
</evidence>
<dbReference type="InterPro" id="IPR002129">
    <property type="entry name" value="PyrdxlP-dep_de-COase"/>
</dbReference>
<dbReference type="GO" id="GO:0006520">
    <property type="term" value="P:amino acid metabolic process"/>
    <property type="evidence" value="ECO:0007669"/>
    <property type="project" value="InterPro"/>
</dbReference>
<proteinExistence type="inferred from homology"/>
<evidence type="ECO:0000313" key="8">
    <source>
        <dbReference type="EMBL" id="KAJ2847888.1"/>
    </source>
</evidence>
<dbReference type="Proteomes" id="UP001139887">
    <property type="component" value="Unassembled WGS sequence"/>
</dbReference>
<evidence type="ECO:0000256" key="5">
    <source>
        <dbReference type="ARBA" id="ARBA00023239"/>
    </source>
</evidence>
<sequence length="469" mass="52958">MNTDEFRKYGKEVVNTVADYYDNVNNMKPFPEVEPGFLFKQLPWEAPFQPESFEAIQQDIETKIMPGMTNWQSGNFYAWFSSSSSFPAMLGEYYSLMFNIIGFSWIGSPAATELEILVMDWLAKLLGLDKRYLSLNVDGTMNKGGGSIQTTASESLVACMVAGREMMFDRLRKNGMSEDEIDQHKYKLVAYVSDQTHCSGEKAANILGCKVHIIQSDSSFRLTKQALHKAIREDKSNGLVPFFVCGSFGTTNTSAIDDLNGIADVAEAEHLWYHVDAAYAGAALACPEFRNLAHGIERVDSLNINPHKWLLTNFDCSALWVADSTYLEKGMCIKREYLPQNEGNTMAREFSNWQIPLGKRFRALKLWFVMRMYGVSGICSHIRSHVEQAKWLERQLMENGNFEIMAPVVFGLVVFRINPGALNLQGNLNSINRINIDFIRRINGEGRIFIMNTLLNEQVALRAPIGAVH</sequence>
<dbReference type="PANTHER" id="PTHR11999">
    <property type="entry name" value="GROUP II PYRIDOXAL-5-PHOSPHATE DECARBOXYLASE"/>
    <property type="match status" value="1"/>
</dbReference>
<dbReference type="InterPro" id="IPR015421">
    <property type="entry name" value="PyrdxlP-dep_Trfase_major"/>
</dbReference>
<dbReference type="PANTHER" id="PTHR11999:SF70">
    <property type="entry name" value="MIP05841P"/>
    <property type="match status" value="1"/>
</dbReference>
<reference evidence="8" key="1">
    <citation type="submission" date="2022-07" db="EMBL/GenBank/DDBJ databases">
        <title>Phylogenomic reconstructions and comparative analyses of Kickxellomycotina fungi.</title>
        <authorList>
            <person name="Reynolds N.K."/>
            <person name="Stajich J.E."/>
            <person name="Barry K."/>
            <person name="Grigoriev I.V."/>
            <person name="Crous P."/>
            <person name="Smith M.E."/>
        </authorList>
    </citation>
    <scope>NUCLEOTIDE SEQUENCE</scope>
    <source>
        <strain evidence="8">NRRL 1566</strain>
    </source>
</reference>
<dbReference type="InterPro" id="IPR015422">
    <property type="entry name" value="PyrdxlP-dep_Trfase_small"/>
</dbReference>
<dbReference type="InterPro" id="IPR015424">
    <property type="entry name" value="PyrdxlP-dep_Trfase"/>
</dbReference>
<evidence type="ECO:0000256" key="1">
    <source>
        <dbReference type="ARBA" id="ARBA00001933"/>
    </source>
</evidence>
<dbReference type="SUPFAM" id="SSF53383">
    <property type="entry name" value="PLP-dependent transferases"/>
    <property type="match status" value="1"/>
</dbReference>
<dbReference type="PRINTS" id="PR00800">
    <property type="entry name" value="YHDCRBOXLASE"/>
</dbReference>
<evidence type="ECO:0000256" key="2">
    <source>
        <dbReference type="ARBA" id="ARBA00009533"/>
    </source>
</evidence>
<protein>
    <recommendedName>
        <fullName evidence="10">Aromatic-L-amino-acid decarboxylase</fullName>
    </recommendedName>
</protein>
<evidence type="ECO:0000313" key="9">
    <source>
        <dbReference type="Proteomes" id="UP001139887"/>
    </source>
</evidence>
<accession>A0A9W8I4V2</accession>
<dbReference type="GO" id="GO:0019752">
    <property type="term" value="P:carboxylic acid metabolic process"/>
    <property type="evidence" value="ECO:0007669"/>
    <property type="project" value="InterPro"/>
</dbReference>
<dbReference type="AlphaFoldDB" id="A0A9W8I4V2"/>
<comment type="similarity">
    <text evidence="2 7">Belongs to the group II decarboxylase family.</text>
</comment>
<evidence type="ECO:0000256" key="6">
    <source>
        <dbReference type="PIRSR" id="PIRSR602129-50"/>
    </source>
</evidence>
<name>A0A9W8I4V2_9FUNG</name>
<evidence type="ECO:0000256" key="3">
    <source>
        <dbReference type="ARBA" id="ARBA00022793"/>
    </source>
</evidence>
<organism evidence="8 9">
    <name type="scientific">Coemansia brasiliensis</name>
    <dbReference type="NCBI Taxonomy" id="2650707"/>
    <lineage>
        <taxon>Eukaryota</taxon>
        <taxon>Fungi</taxon>
        <taxon>Fungi incertae sedis</taxon>
        <taxon>Zoopagomycota</taxon>
        <taxon>Kickxellomycotina</taxon>
        <taxon>Kickxellomycetes</taxon>
        <taxon>Kickxellales</taxon>
        <taxon>Kickxellaceae</taxon>
        <taxon>Coemansia</taxon>
    </lineage>
</organism>
<keyword evidence="4 6" id="KW-0663">Pyridoxal phosphate</keyword>
<dbReference type="GO" id="GO:0005737">
    <property type="term" value="C:cytoplasm"/>
    <property type="evidence" value="ECO:0007669"/>
    <property type="project" value="TreeGrafter"/>
</dbReference>
<dbReference type="OrthoDB" id="639767at2759"/>
<dbReference type="EMBL" id="JANBUW010000246">
    <property type="protein sequence ID" value="KAJ2847888.1"/>
    <property type="molecule type" value="Genomic_DNA"/>
</dbReference>
<keyword evidence="9" id="KW-1185">Reference proteome</keyword>
<dbReference type="Gene3D" id="1.20.1340.10">
    <property type="entry name" value="dopa decarboxylase, N-terminal domain"/>
    <property type="match status" value="1"/>
</dbReference>
<evidence type="ECO:0000256" key="4">
    <source>
        <dbReference type="ARBA" id="ARBA00022898"/>
    </source>
</evidence>
<dbReference type="GO" id="GO:0030170">
    <property type="term" value="F:pyridoxal phosphate binding"/>
    <property type="evidence" value="ECO:0007669"/>
    <property type="project" value="InterPro"/>
</dbReference>
<feature type="modified residue" description="N6-(pyridoxal phosphate)lysine" evidence="6">
    <location>
        <position position="308"/>
    </location>
</feature>
<dbReference type="Gene3D" id="3.90.1150.10">
    <property type="entry name" value="Aspartate Aminotransferase, domain 1"/>
    <property type="match status" value="1"/>
</dbReference>
<comment type="cofactor">
    <cofactor evidence="1 6 7">
        <name>pyridoxal 5'-phosphate</name>
        <dbReference type="ChEBI" id="CHEBI:597326"/>
    </cofactor>
</comment>